<keyword evidence="3" id="KW-1185">Reference proteome</keyword>
<evidence type="ECO:0000256" key="1">
    <source>
        <dbReference type="SAM" id="SignalP"/>
    </source>
</evidence>
<feature type="chain" id="PRO_5046058194" evidence="1">
    <location>
        <begin position="31"/>
        <end position="58"/>
    </location>
</feature>
<dbReference type="Proteomes" id="UP001500037">
    <property type="component" value="Unassembled WGS sequence"/>
</dbReference>
<accession>A0ABN1VZJ7</accession>
<organism evidence="2 3">
    <name type="scientific">Kitasatospora nipponensis</name>
    <dbReference type="NCBI Taxonomy" id="258049"/>
    <lineage>
        <taxon>Bacteria</taxon>
        <taxon>Bacillati</taxon>
        <taxon>Actinomycetota</taxon>
        <taxon>Actinomycetes</taxon>
        <taxon>Kitasatosporales</taxon>
        <taxon>Streptomycetaceae</taxon>
        <taxon>Kitasatospora</taxon>
    </lineage>
</organism>
<proteinExistence type="predicted"/>
<reference evidence="2 3" key="1">
    <citation type="journal article" date="2019" name="Int. J. Syst. Evol. Microbiol.">
        <title>The Global Catalogue of Microorganisms (GCM) 10K type strain sequencing project: providing services to taxonomists for standard genome sequencing and annotation.</title>
        <authorList>
            <consortium name="The Broad Institute Genomics Platform"/>
            <consortium name="The Broad Institute Genome Sequencing Center for Infectious Disease"/>
            <person name="Wu L."/>
            <person name="Ma J."/>
        </authorList>
    </citation>
    <scope>NUCLEOTIDE SEQUENCE [LARGE SCALE GENOMIC DNA]</scope>
    <source>
        <strain evidence="2 3">JCM 13004</strain>
    </source>
</reference>
<gene>
    <name evidence="2" type="ORF">GCM10009665_18590</name>
</gene>
<dbReference type="EMBL" id="BAAALF010000022">
    <property type="protein sequence ID" value="GAA1228453.1"/>
    <property type="molecule type" value="Genomic_DNA"/>
</dbReference>
<protein>
    <submittedName>
        <fullName evidence="2">Uncharacterized protein</fullName>
    </submittedName>
</protein>
<dbReference type="RefSeq" id="WP_344440786.1">
    <property type="nucleotide sequence ID" value="NZ_BAAALF010000022.1"/>
</dbReference>
<comment type="caution">
    <text evidence="2">The sequence shown here is derived from an EMBL/GenBank/DDBJ whole genome shotgun (WGS) entry which is preliminary data.</text>
</comment>
<keyword evidence="1" id="KW-0732">Signal</keyword>
<feature type="signal peptide" evidence="1">
    <location>
        <begin position="1"/>
        <end position="30"/>
    </location>
</feature>
<sequence>MKLKAAALSLISIFALGGFLVAANAAPATAQRNSTVRVAADAPTVAVAPDALGDVIWH</sequence>
<name>A0ABN1VZJ7_9ACTN</name>
<evidence type="ECO:0000313" key="2">
    <source>
        <dbReference type="EMBL" id="GAA1228453.1"/>
    </source>
</evidence>
<evidence type="ECO:0000313" key="3">
    <source>
        <dbReference type="Proteomes" id="UP001500037"/>
    </source>
</evidence>